<accession>A0ABW5AB92</accession>
<protein>
    <submittedName>
        <fullName evidence="2">Cell division protein ZapA</fullName>
    </submittedName>
</protein>
<dbReference type="SUPFAM" id="SSF102829">
    <property type="entry name" value="Cell division protein ZapA-like"/>
    <property type="match status" value="1"/>
</dbReference>
<reference evidence="3" key="1">
    <citation type="journal article" date="2019" name="Int. J. Syst. Evol. Microbiol.">
        <title>The Global Catalogue of Microorganisms (GCM) 10K type strain sequencing project: providing services to taxonomists for standard genome sequencing and annotation.</title>
        <authorList>
            <consortium name="The Broad Institute Genomics Platform"/>
            <consortium name="The Broad Institute Genome Sequencing Center for Infectious Disease"/>
            <person name="Wu L."/>
            <person name="Ma J."/>
        </authorList>
    </citation>
    <scope>NUCLEOTIDE SEQUENCE [LARGE SCALE GENOMIC DNA]</scope>
    <source>
        <strain evidence="3">CCUG 55131</strain>
    </source>
</reference>
<gene>
    <name evidence="2" type="ORF">ACFSM0_13445</name>
</gene>
<evidence type="ECO:0000256" key="1">
    <source>
        <dbReference type="SAM" id="Coils"/>
    </source>
</evidence>
<keyword evidence="1" id="KW-0175">Coiled coil</keyword>
<dbReference type="EMBL" id="JBHUIX010000013">
    <property type="protein sequence ID" value="MFD2175095.1"/>
    <property type="molecule type" value="Genomic_DNA"/>
</dbReference>
<dbReference type="GO" id="GO:0051301">
    <property type="term" value="P:cell division"/>
    <property type="evidence" value="ECO:0007669"/>
    <property type="project" value="UniProtKB-KW"/>
</dbReference>
<dbReference type="Proteomes" id="UP001597413">
    <property type="component" value="Unassembled WGS sequence"/>
</dbReference>
<evidence type="ECO:0000313" key="2">
    <source>
        <dbReference type="EMBL" id="MFD2175095.1"/>
    </source>
</evidence>
<proteinExistence type="predicted"/>
<keyword evidence="2" id="KW-0131">Cell cycle</keyword>
<keyword evidence="2" id="KW-0132">Cell division</keyword>
<dbReference type="InterPro" id="IPR007838">
    <property type="entry name" value="Cell_div_ZapA-like"/>
</dbReference>
<evidence type="ECO:0000313" key="3">
    <source>
        <dbReference type="Proteomes" id="UP001597413"/>
    </source>
</evidence>
<dbReference type="Gene3D" id="3.30.160.880">
    <property type="entry name" value="Cell division protein ZapA protomer, N-terminal domain"/>
    <property type="match status" value="1"/>
</dbReference>
<organism evidence="2 3">
    <name type="scientific">Rhodobacter lacus</name>
    <dbReference type="NCBI Taxonomy" id="1641972"/>
    <lineage>
        <taxon>Bacteria</taxon>
        <taxon>Pseudomonadati</taxon>
        <taxon>Pseudomonadota</taxon>
        <taxon>Alphaproteobacteria</taxon>
        <taxon>Rhodobacterales</taxon>
        <taxon>Rhodobacter group</taxon>
        <taxon>Rhodobacter</taxon>
    </lineage>
</organism>
<dbReference type="Pfam" id="PF05164">
    <property type="entry name" value="ZapA"/>
    <property type="match status" value="1"/>
</dbReference>
<dbReference type="RefSeq" id="WP_377391256.1">
    <property type="nucleotide sequence ID" value="NZ_JBHUIX010000013.1"/>
</dbReference>
<feature type="coiled-coil region" evidence="1">
    <location>
        <begin position="63"/>
        <end position="90"/>
    </location>
</feature>
<sequence length="127" mass="13570">MADLRIVIGGRDFDVSCQEGEEHFLQAAAALLDAEASVLTGQMGRIPENRMLLMAGLMLADKAAGTEDNLRQLRARVAELEAALAEAKANPQRIEVPVIPTEVTDTLAEIAARAEAMAERVEEAAEG</sequence>
<dbReference type="InterPro" id="IPR036192">
    <property type="entry name" value="Cell_div_ZapA-like_sf"/>
</dbReference>
<dbReference type="InterPro" id="IPR042233">
    <property type="entry name" value="Cell_div_ZapA_N"/>
</dbReference>
<name>A0ABW5AB92_9RHOB</name>
<keyword evidence="3" id="KW-1185">Reference proteome</keyword>
<comment type="caution">
    <text evidence="2">The sequence shown here is derived from an EMBL/GenBank/DDBJ whole genome shotgun (WGS) entry which is preliminary data.</text>
</comment>